<sequence length="62" mass="6918">MVYYRAITALRFLRPRRFQVAVLILSIFQVSSLLSSIIRGSCSLSNACLGKGLLPARFRVST</sequence>
<keyword evidence="1" id="KW-1133">Transmembrane helix</keyword>
<feature type="transmembrane region" description="Helical" evidence="1">
    <location>
        <begin position="20"/>
        <end position="38"/>
    </location>
</feature>
<keyword evidence="1" id="KW-0472">Membrane</keyword>
<dbReference type="EMBL" id="VYYT01000245">
    <property type="protein sequence ID" value="KAK2752943.1"/>
    <property type="molecule type" value="Genomic_DNA"/>
</dbReference>
<proteinExistence type="predicted"/>
<keyword evidence="1" id="KW-0812">Transmembrane</keyword>
<dbReference type="AlphaFoldDB" id="A0AAD9Y8P8"/>
<evidence type="ECO:0000313" key="2">
    <source>
        <dbReference type="EMBL" id="KAK2752943.1"/>
    </source>
</evidence>
<name>A0AAD9Y8P8_COLKA</name>
<evidence type="ECO:0000256" key="1">
    <source>
        <dbReference type="SAM" id="Phobius"/>
    </source>
</evidence>
<keyword evidence="3" id="KW-1185">Reference proteome</keyword>
<evidence type="ECO:0000313" key="3">
    <source>
        <dbReference type="Proteomes" id="UP001281614"/>
    </source>
</evidence>
<reference evidence="2" key="1">
    <citation type="submission" date="2023-02" db="EMBL/GenBank/DDBJ databases">
        <title>Colletotrichum kahawae CIFC_Que2 genome sequencing and assembly.</title>
        <authorList>
            <person name="Baroncelli R."/>
        </authorList>
    </citation>
    <scope>NUCLEOTIDE SEQUENCE</scope>
    <source>
        <strain evidence="2">CIFC_Que2</strain>
    </source>
</reference>
<organism evidence="2 3">
    <name type="scientific">Colletotrichum kahawae</name>
    <name type="common">Coffee berry disease fungus</name>
    <dbReference type="NCBI Taxonomy" id="34407"/>
    <lineage>
        <taxon>Eukaryota</taxon>
        <taxon>Fungi</taxon>
        <taxon>Dikarya</taxon>
        <taxon>Ascomycota</taxon>
        <taxon>Pezizomycotina</taxon>
        <taxon>Sordariomycetes</taxon>
        <taxon>Hypocreomycetidae</taxon>
        <taxon>Glomerellales</taxon>
        <taxon>Glomerellaceae</taxon>
        <taxon>Colletotrichum</taxon>
        <taxon>Colletotrichum gloeosporioides species complex</taxon>
    </lineage>
</organism>
<protein>
    <submittedName>
        <fullName evidence="2">Uncharacterized protein</fullName>
    </submittedName>
</protein>
<gene>
    <name evidence="2" type="ORF">CKAH01_06184</name>
</gene>
<dbReference type="Proteomes" id="UP001281614">
    <property type="component" value="Unassembled WGS sequence"/>
</dbReference>
<accession>A0AAD9Y8P8</accession>
<comment type="caution">
    <text evidence="2">The sequence shown here is derived from an EMBL/GenBank/DDBJ whole genome shotgun (WGS) entry which is preliminary data.</text>
</comment>